<dbReference type="EMBL" id="JANBPU010000136">
    <property type="protein sequence ID" value="KAJ1915663.1"/>
    <property type="molecule type" value="Genomic_DNA"/>
</dbReference>
<gene>
    <name evidence="4" type="primary">MED20</name>
    <name evidence="5" type="ORF">H4219_004193</name>
</gene>
<dbReference type="Proteomes" id="UP001150538">
    <property type="component" value="Unassembled WGS sequence"/>
</dbReference>
<comment type="function">
    <text evidence="4">Component of the Mediator complex, a coactivator involved in the regulated transcription of nearly all RNA polymerase II-dependent genes. Mediator functions as a bridge to convey information from gene-specific regulatory proteins to the basal RNA polymerase II transcription machinery. Mediator is recruited to promoters by direct interactions with regulatory proteins and serves as a scaffold for the assembly of a functional preinitiation complex with RNA polymerase II and the general transcription factors.</text>
</comment>
<sequence length="235" mass="26812">MAGLSGSTWVLRWADAEGTESMSYLQERLVSGFHAQLSDRWNVKTRLFRSTHDYATMNMDMSTSNDADQNQDKKSNEGPHRFLYLVNMSHIVPPRQFAVLTFPGPGGIWNQRVIESDVEIETIMSKMKNLWVPRQSAYIEGYSYNLGDFRVHLGTMRVGSGYKGIILQIDYLPCNSYIEVNGIMAEFVQMLLPPNARVDTNTGIKFEDANLSSNMMTDRHTALQYINLFTKLHLL</sequence>
<protein>
    <recommendedName>
        <fullName evidence="4">Mediator of RNA polymerase II transcription subunit 20</fullName>
    </recommendedName>
    <alternativeName>
        <fullName evidence="4">Mediator complex subunit 20</fullName>
    </alternativeName>
</protein>
<comment type="caution">
    <text evidence="5">The sequence shown here is derived from an EMBL/GenBank/DDBJ whole genome shotgun (WGS) entry which is preliminary data.</text>
</comment>
<comment type="similarity">
    <text evidence="2 4">Belongs to the Mediator complex subunit 20 family.</text>
</comment>
<organism evidence="5 6">
    <name type="scientific">Mycoemilia scoparia</name>
    <dbReference type="NCBI Taxonomy" id="417184"/>
    <lineage>
        <taxon>Eukaryota</taxon>
        <taxon>Fungi</taxon>
        <taxon>Fungi incertae sedis</taxon>
        <taxon>Zoopagomycota</taxon>
        <taxon>Kickxellomycotina</taxon>
        <taxon>Kickxellomycetes</taxon>
        <taxon>Kickxellales</taxon>
        <taxon>Kickxellaceae</taxon>
        <taxon>Mycoemilia</taxon>
    </lineage>
</organism>
<dbReference type="GO" id="GO:0006357">
    <property type="term" value="P:regulation of transcription by RNA polymerase II"/>
    <property type="evidence" value="ECO:0007669"/>
    <property type="project" value="InterPro"/>
</dbReference>
<evidence type="ECO:0000256" key="4">
    <source>
        <dbReference type="RuleBase" id="RU364152"/>
    </source>
</evidence>
<evidence type="ECO:0000256" key="3">
    <source>
        <dbReference type="ARBA" id="ARBA00023242"/>
    </source>
</evidence>
<dbReference type="InterPro" id="IPR013921">
    <property type="entry name" value="Mediator_Med20"/>
</dbReference>
<keyword evidence="4" id="KW-0805">Transcription regulation</keyword>
<keyword evidence="6" id="KW-1185">Reference proteome</keyword>
<name>A0A9W7ZY46_9FUNG</name>
<dbReference type="OrthoDB" id="1854899at2759"/>
<comment type="subunit">
    <text evidence="4">Component of the Mediator complex.</text>
</comment>
<dbReference type="PANTHER" id="PTHR12465">
    <property type="entry name" value="UBIQUITIN SPECIFIC PROTEASE HOMOLOG 49"/>
    <property type="match status" value="1"/>
</dbReference>
<comment type="subcellular location">
    <subcellularLocation>
        <location evidence="1 4">Nucleus</location>
    </subcellularLocation>
</comment>
<evidence type="ECO:0000313" key="6">
    <source>
        <dbReference type="Proteomes" id="UP001150538"/>
    </source>
</evidence>
<dbReference type="Pfam" id="PF08612">
    <property type="entry name" value="Med20"/>
    <property type="match status" value="1"/>
</dbReference>
<dbReference type="PANTHER" id="PTHR12465:SF0">
    <property type="entry name" value="MEDIATOR OF RNA POLYMERASE II TRANSCRIPTION SUBUNIT 20"/>
    <property type="match status" value="1"/>
</dbReference>
<dbReference type="AlphaFoldDB" id="A0A9W7ZY46"/>
<reference evidence="5" key="1">
    <citation type="submission" date="2022-07" db="EMBL/GenBank/DDBJ databases">
        <title>Phylogenomic reconstructions and comparative analyses of Kickxellomycotina fungi.</title>
        <authorList>
            <person name="Reynolds N.K."/>
            <person name="Stajich J.E."/>
            <person name="Barry K."/>
            <person name="Grigoriev I.V."/>
            <person name="Crous P."/>
            <person name="Smith M.E."/>
        </authorList>
    </citation>
    <scope>NUCLEOTIDE SEQUENCE</scope>
    <source>
        <strain evidence="5">NBRC 100468</strain>
    </source>
</reference>
<dbReference type="GO" id="GO:0016592">
    <property type="term" value="C:mediator complex"/>
    <property type="evidence" value="ECO:0007669"/>
    <property type="project" value="InterPro"/>
</dbReference>
<keyword evidence="4" id="KW-0804">Transcription</keyword>
<proteinExistence type="inferred from homology"/>
<keyword evidence="3 4" id="KW-0539">Nucleus</keyword>
<evidence type="ECO:0000256" key="1">
    <source>
        <dbReference type="ARBA" id="ARBA00004123"/>
    </source>
</evidence>
<evidence type="ECO:0000256" key="2">
    <source>
        <dbReference type="ARBA" id="ARBA00010743"/>
    </source>
</evidence>
<dbReference type="GO" id="GO:0003713">
    <property type="term" value="F:transcription coactivator activity"/>
    <property type="evidence" value="ECO:0007669"/>
    <property type="project" value="TreeGrafter"/>
</dbReference>
<evidence type="ECO:0000313" key="5">
    <source>
        <dbReference type="EMBL" id="KAJ1915663.1"/>
    </source>
</evidence>
<keyword evidence="4" id="KW-0010">Activator</keyword>
<accession>A0A9W7ZY46</accession>